<keyword evidence="1" id="KW-0547">Nucleotide-binding</keyword>
<dbReference type="SUPFAM" id="SSF56112">
    <property type="entry name" value="Protein kinase-like (PK-like)"/>
    <property type="match status" value="1"/>
</dbReference>
<evidence type="ECO:0000313" key="4">
    <source>
        <dbReference type="Proteomes" id="UP001059596"/>
    </source>
</evidence>
<comment type="caution">
    <text evidence="3">The sequence shown here is derived from an EMBL/GenBank/DDBJ whole genome shotgun (WGS) entry which is preliminary data.</text>
</comment>
<evidence type="ECO:0000256" key="1">
    <source>
        <dbReference type="PROSITE-ProRule" id="PRU10141"/>
    </source>
</evidence>
<evidence type="ECO:0000259" key="2">
    <source>
        <dbReference type="PROSITE" id="PS50011"/>
    </source>
</evidence>
<organism evidence="3 4">
    <name type="scientific">Drosophila gunungcola</name>
    <name type="common">fruit fly</name>
    <dbReference type="NCBI Taxonomy" id="103775"/>
    <lineage>
        <taxon>Eukaryota</taxon>
        <taxon>Metazoa</taxon>
        <taxon>Ecdysozoa</taxon>
        <taxon>Arthropoda</taxon>
        <taxon>Hexapoda</taxon>
        <taxon>Insecta</taxon>
        <taxon>Pterygota</taxon>
        <taxon>Neoptera</taxon>
        <taxon>Endopterygota</taxon>
        <taxon>Diptera</taxon>
        <taxon>Brachycera</taxon>
        <taxon>Muscomorpha</taxon>
        <taxon>Ephydroidea</taxon>
        <taxon>Drosophilidae</taxon>
        <taxon>Drosophila</taxon>
        <taxon>Sophophora</taxon>
    </lineage>
</organism>
<protein>
    <recommendedName>
        <fullName evidence="2">Protein kinase domain-containing protein</fullName>
    </recommendedName>
</protein>
<dbReference type="InterPro" id="IPR000719">
    <property type="entry name" value="Prot_kinase_dom"/>
</dbReference>
<dbReference type="GO" id="GO:0004672">
    <property type="term" value="F:protein kinase activity"/>
    <property type="evidence" value="ECO:0007669"/>
    <property type="project" value="InterPro"/>
</dbReference>
<sequence length="121" mass="13175">MAQKQKPLPTGRVPNTSLKLENQLIGGKYRVMKPIGSGSFGDIYLGLSIKDGSEVAIKVESNDAKYPQLMYEAKVYEKMISSPGFPQLLHFGSEQNFNAMVIELLGPSLEELLISASGDSP</sequence>
<dbReference type="Gene3D" id="3.30.200.20">
    <property type="entry name" value="Phosphorylase Kinase, domain 1"/>
    <property type="match status" value="1"/>
</dbReference>
<dbReference type="AlphaFoldDB" id="A0A9Q0BSJ9"/>
<dbReference type="EMBL" id="JAMKOV010000002">
    <property type="protein sequence ID" value="KAI8042244.1"/>
    <property type="molecule type" value="Genomic_DNA"/>
</dbReference>
<keyword evidence="4" id="KW-1185">Reference proteome</keyword>
<dbReference type="InterPro" id="IPR011009">
    <property type="entry name" value="Kinase-like_dom_sf"/>
</dbReference>
<gene>
    <name evidence="3" type="ORF">M5D96_003546</name>
</gene>
<dbReference type="InterPro" id="IPR050235">
    <property type="entry name" value="CK1_Ser-Thr_kinase"/>
</dbReference>
<dbReference type="PANTHER" id="PTHR11909">
    <property type="entry name" value="CASEIN KINASE-RELATED"/>
    <property type="match status" value="1"/>
</dbReference>
<dbReference type="GO" id="GO:0005524">
    <property type="term" value="F:ATP binding"/>
    <property type="evidence" value="ECO:0007669"/>
    <property type="project" value="UniProtKB-UniRule"/>
</dbReference>
<dbReference type="InterPro" id="IPR017441">
    <property type="entry name" value="Protein_kinase_ATP_BS"/>
</dbReference>
<name>A0A9Q0BSJ9_9MUSC</name>
<feature type="binding site" evidence="1">
    <location>
        <position position="58"/>
    </location>
    <ligand>
        <name>ATP</name>
        <dbReference type="ChEBI" id="CHEBI:30616"/>
    </ligand>
</feature>
<dbReference type="Proteomes" id="UP001059596">
    <property type="component" value="Unassembled WGS sequence"/>
</dbReference>
<dbReference type="PROSITE" id="PS50011">
    <property type="entry name" value="PROTEIN_KINASE_DOM"/>
    <property type="match status" value="1"/>
</dbReference>
<reference evidence="3" key="1">
    <citation type="journal article" date="2023" name="Genome Biol. Evol.">
        <title>Long-read-based Genome Assembly of Drosophila gunungcola Reveals Fewer Chemosensory Genes in Flower-breeding Species.</title>
        <authorList>
            <person name="Negi A."/>
            <person name="Liao B.Y."/>
            <person name="Yeh S.D."/>
        </authorList>
    </citation>
    <scope>NUCLEOTIDE SEQUENCE</scope>
    <source>
        <strain evidence="3">Sukarami</strain>
    </source>
</reference>
<evidence type="ECO:0000313" key="3">
    <source>
        <dbReference type="EMBL" id="KAI8042244.1"/>
    </source>
</evidence>
<accession>A0A9Q0BSJ9</accession>
<dbReference type="PROSITE" id="PS00107">
    <property type="entry name" value="PROTEIN_KINASE_ATP"/>
    <property type="match status" value="1"/>
</dbReference>
<proteinExistence type="predicted"/>
<keyword evidence="1" id="KW-0067">ATP-binding</keyword>
<feature type="domain" description="Protein kinase" evidence="2">
    <location>
        <begin position="29"/>
        <end position="121"/>
    </location>
</feature>